<comment type="caution">
    <text evidence="1">The sequence shown here is derived from an EMBL/GenBank/DDBJ whole genome shotgun (WGS) entry which is preliminary data.</text>
</comment>
<gene>
    <name evidence="1" type="ORF">A3A33_00415</name>
</gene>
<dbReference type="AlphaFoldDB" id="A0A1F8GQR1"/>
<protein>
    <submittedName>
        <fullName evidence="1">Uncharacterized protein</fullName>
    </submittedName>
</protein>
<evidence type="ECO:0000313" key="1">
    <source>
        <dbReference type="EMBL" id="OGN27787.1"/>
    </source>
</evidence>
<reference evidence="1 2" key="1">
    <citation type="journal article" date="2016" name="Nat. Commun.">
        <title>Thousands of microbial genomes shed light on interconnected biogeochemical processes in an aquifer system.</title>
        <authorList>
            <person name="Anantharaman K."/>
            <person name="Brown C.T."/>
            <person name="Hug L.A."/>
            <person name="Sharon I."/>
            <person name="Castelle C.J."/>
            <person name="Probst A.J."/>
            <person name="Thomas B.C."/>
            <person name="Singh A."/>
            <person name="Wilkins M.J."/>
            <person name="Karaoz U."/>
            <person name="Brodie E.L."/>
            <person name="Williams K.H."/>
            <person name="Hubbard S.S."/>
            <person name="Banfield J.F."/>
        </authorList>
    </citation>
    <scope>NUCLEOTIDE SEQUENCE [LARGE SCALE GENOMIC DNA]</scope>
</reference>
<evidence type="ECO:0000313" key="2">
    <source>
        <dbReference type="Proteomes" id="UP000179047"/>
    </source>
</evidence>
<proteinExistence type="predicted"/>
<sequence>MNMGLLEWMVLVALVLGVLNLMRSGPQQQQQITSGVLVPLPPGVSAKNIGVDTRKPGNPFGCRLIAVVVHDHGKATYVYDYGGKDDK</sequence>
<name>A0A1F8GQR1_9BACT</name>
<dbReference type="Proteomes" id="UP000179047">
    <property type="component" value="Unassembled WGS sequence"/>
</dbReference>
<dbReference type="EMBL" id="MGKP01000027">
    <property type="protein sequence ID" value="OGN27787.1"/>
    <property type="molecule type" value="Genomic_DNA"/>
</dbReference>
<organism evidence="1 2">
    <name type="scientific">Candidatus Yanofskybacteria bacterium RIFCSPLOWO2_01_FULL_49_25</name>
    <dbReference type="NCBI Taxonomy" id="1802701"/>
    <lineage>
        <taxon>Bacteria</taxon>
        <taxon>Candidatus Yanofskyibacteriota</taxon>
    </lineage>
</organism>
<accession>A0A1F8GQR1</accession>